<proteinExistence type="predicted"/>
<gene>
    <name evidence="1" type="ORF">MB27_31265</name>
</gene>
<dbReference type="Proteomes" id="UP000054537">
    <property type="component" value="Unassembled WGS sequence"/>
</dbReference>
<dbReference type="OrthoDB" id="3297798at2"/>
<sequence length="116" mass="12728">MSTTSGGTPGSDLAAELAALDNNVYGFIHNALDLGSLARSFAQQSWASRRSAWDEYEITCSWCQLNLFTSGGMPKFAGVVEPTRVDELADMLRSFDVDYEIELYGVKGELIRTLLP</sequence>
<dbReference type="eggNOG" id="ENOG5032DSZ">
    <property type="taxonomic scope" value="Bacteria"/>
</dbReference>
<accession>A0A0A6UI83</accession>
<dbReference type="RefSeq" id="WP_043530576.1">
    <property type="nucleotide sequence ID" value="NZ_BAABKU010000042.1"/>
</dbReference>
<reference evidence="1 2" key="1">
    <citation type="submission" date="2014-10" db="EMBL/GenBank/DDBJ databases">
        <title>Draft genome sequence of Actinoplanes utahensis NRRL 12052.</title>
        <authorList>
            <person name="Velasco-Bucheli B."/>
            <person name="del Cerro C."/>
            <person name="Hormigo D."/>
            <person name="Garcia J.L."/>
            <person name="Acebal C."/>
            <person name="Arroyo M."/>
            <person name="de la Mata I."/>
        </authorList>
    </citation>
    <scope>NUCLEOTIDE SEQUENCE [LARGE SCALE GENOMIC DNA]</scope>
    <source>
        <strain evidence="1 2">NRRL 12052</strain>
    </source>
</reference>
<protein>
    <submittedName>
        <fullName evidence="1">Uncharacterized protein</fullName>
    </submittedName>
</protein>
<keyword evidence="2" id="KW-1185">Reference proteome</keyword>
<name>A0A0A6UI83_ACTUT</name>
<evidence type="ECO:0000313" key="2">
    <source>
        <dbReference type="Proteomes" id="UP000054537"/>
    </source>
</evidence>
<evidence type="ECO:0000313" key="1">
    <source>
        <dbReference type="EMBL" id="KHD74034.1"/>
    </source>
</evidence>
<dbReference type="AlphaFoldDB" id="A0A0A6UI83"/>
<comment type="caution">
    <text evidence="1">The sequence shown here is derived from an EMBL/GenBank/DDBJ whole genome shotgun (WGS) entry which is preliminary data.</text>
</comment>
<organism evidence="1 2">
    <name type="scientific">Actinoplanes utahensis</name>
    <dbReference type="NCBI Taxonomy" id="1869"/>
    <lineage>
        <taxon>Bacteria</taxon>
        <taxon>Bacillati</taxon>
        <taxon>Actinomycetota</taxon>
        <taxon>Actinomycetes</taxon>
        <taxon>Micromonosporales</taxon>
        <taxon>Micromonosporaceae</taxon>
        <taxon>Actinoplanes</taxon>
    </lineage>
</organism>
<dbReference type="EMBL" id="JRTT01000061">
    <property type="protein sequence ID" value="KHD74034.1"/>
    <property type="molecule type" value="Genomic_DNA"/>
</dbReference>